<dbReference type="VEuPathDB" id="FungiDB:PC110_g15974"/>
<protein>
    <submittedName>
        <fullName evidence="1">Uncharacterized protein</fullName>
    </submittedName>
</protein>
<name>A0A8T1AYG0_9STRA</name>
<organism evidence="1 2">
    <name type="scientific">Phytophthora cactorum</name>
    <dbReference type="NCBI Taxonomy" id="29920"/>
    <lineage>
        <taxon>Eukaryota</taxon>
        <taxon>Sar</taxon>
        <taxon>Stramenopiles</taxon>
        <taxon>Oomycota</taxon>
        <taxon>Peronosporomycetes</taxon>
        <taxon>Peronosporales</taxon>
        <taxon>Peronosporaceae</taxon>
        <taxon>Phytophthora</taxon>
    </lineage>
</organism>
<evidence type="ECO:0000313" key="2">
    <source>
        <dbReference type="Proteomes" id="UP000774804"/>
    </source>
</evidence>
<dbReference type="AlphaFoldDB" id="A0A8T1AYG0"/>
<sequence>MGSWLTDLSLLFNDIDAIGTRALLEALQYNVHLEHLAIEYGNEFPPELGDFEFTGDCATWHENYLFERLAVLRVFERFSLGEPLDENVMHLVWEFLGFDEP</sequence>
<proteinExistence type="predicted"/>
<gene>
    <name evidence="1" type="ORF">PC115_g19425</name>
</gene>
<accession>A0A8T1AYG0</accession>
<evidence type="ECO:0000313" key="1">
    <source>
        <dbReference type="EMBL" id="KAG2890674.1"/>
    </source>
</evidence>
<dbReference type="SUPFAM" id="SSF52047">
    <property type="entry name" value="RNI-like"/>
    <property type="match status" value="1"/>
</dbReference>
<dbReference type="Proteomes" id="UP000774804">
    <property type="component" value="Unassembled WGS sequence"/>
</dbReference>
<comment type="caution">
    <text evidence="1">The sequence shown here is derived from an EMBL/GenBank/DDBJ whole genome shotgun (WGS) entry which is preliminary data.</text>
</comment>
<dbReference type="EMBL" id="RCMI01001106">
    <property type="protein sequence ID" value="KAG2890674.1"/>
    <property type="molecule type" value="Genomic_DNA"/>
</dbReference>
<reference evidence="1" key="1">
    <citation type="submission" date="2018-10" db="EMBL/GenBank/DDBJ databases">
        <title>Effector identification in a new, highly contiguous assembly of the strawberry crown rot pathogen Phytophthora cactorum.</title>
        <authorList>
            <person name="Armitage A.D."/>
            <person name="Nellist C.F."/>
            <person name="Bates H."/>
            <person name="Vickerstaff R.J."/>
            <person name="Harrison R.J."/>
        </authorList>
    </citation>
    <scope>NUCLEOTIDE SEQUENCE</scope>
    <source>
        <strain evidence="1">4032</strain>
    </source>
</reference>